<comment type="caution">
    <text evidence="2">The sequence shown here is derived from an EMBL/GenBank/DDBJ whole genome shotgun (WGS) entry which is preliminary data.</text>
</comment>
<dbReference type="AlphaFoldDB" id="X6LQV6"/>
<protein>
    <submittedName>
        <fullName evidence="2">TATA box-binding protein-associated factor, RNA polymerase III, subunit 2</fullName>
    </submittedName>
</protein>
<sequence>NLGNRDNKHGNLIQQFEQQGKKGLKKSASSGGGKDNKSGGTEGEEEEDFEETDEQRKKRLEEMSKSMKETGDAKVTANTFMSVLDSTELKKENNSYVSPTTDLPNIEMLKKNDKEFNFNKK</sequence>
<organism evidence="2 3">
    <name type="scientific">Reticulomyxa filosa</name>
    <dbReference type="NCBI Taxonomy" id="46433"/>
    <lineage>
        <taxon>Eukaryota</taxon>
        <taxon>Sar</taxon>
        <taxon>Rhizaria</taxon>
        <taxon>Retaria</taxon>
        <taxon>Foraminifera</taxon>
        <taxon>Monothalamids</taxon>
        <taxon>Reticulomyxidae</taxon>
        <taxon>Reticulomyxa</taxon>
    </lineage>
</organism>
<feature type="region of interest" description="Disordered" evidence="1">
    <location>
        <begin position="1"/>
        <end position="58"/>
    </location>
</feature>
<name>X6LQV6_RETFI</name>
<gene>
    <name evidence="2" type="ORF">RFI_33631</name>
</gene>
<feature type="non-terminal residue" evidence="2">
    <location>
        <position position="121"/>
    </location>
</feature>
<feature type="non-terminal residue" evidence="2">
    <location>
        <position position="1"/>
    </location>
</feature>
<reference evidence="2 3" key="1">
    <citation type="journal article" date="2013" name="Curr. Biol.">
        <title>The Genome of the Foraminiferan Reticulomyxa filosa.</title>
        <authorList>
            <person name="Glockner G."/>
            <person name="Hulsmann N."/>
            <person name="Schleicher M."/>
            <person name="Noegel A.A."/>
            <person name="Eichinger L."/>
            <person name="Gallinger C."/>
            <person name="Pawlowski J."/>
            <person name="Sierra R."/>
            <person name="Euteneuer U."/>
            <person name="Pillet L."/>
            <person name="Moustafa A."/>
            <person name="Platzer M."/>
            <person name="Groth M."/>
            <person name="Szafranski K."/>
            <person name="Schliwa M."/>
        </authorList>
    </citation>
    <scope>NUCLEOTIDE SEQUENCE [LARGE SCALE GENOMIC DNA]</scope>
</reference>
<accession>X6LQV6</accession>
<feature type="compositionally biased region" description="Acidic residues" evidence="1">
    <location>
        <begin position="42"/>
        <end position="53"/>
    </location>
</feature>
<evidence type="ECO:0000256" key="1">
    <source>
        <dbReference type="SAM" id="MobiDB-lite"/>
    </source>
</evidence>
<dbReference type="Proteomes" id="UP000023152">
    <property type="component" value="Unassembled WGS sequence"/>
</dbReference>
<evidence type="ECO:0000313" key="2">
    <source>
        <dbReference type="EMBL" id="ETO03771.1"/>
    </source>
</evidence>
<evidence type="ECO:0000313" key="3">
    <source>
        <dbReference type="Proteomes" id="UP000023152"/>
    </source>
</evidence>
<proteinExistence type="predicted"/>
<keyword evidence="3" id="KW-1185">Reference proteome</keyword>
<dbReference type="EMBL" id="ASPP01032134">
    <property type="protein sequence ID" value="ETO03771.1"/>
    <property type="molecule type" value="Genomic_DNA"/>
</dbReference>